<evidence type="ECO:0000313" key="2">
    <source>
        <dbReference type="Proteomes" id="UP000695022"/>
    </source>
</evidence>
<dbReference type="Pfam" id="PF16496">
    <property type="entry name" value="SWIRM-assoc_2"/>
    <property type="match status" value="1"/>
</dbReference>
<dbReference type="RefSeq" id="XP_014680347.1">
    <property type="nucleotide sequence ID" value="XM_014824861.1"/>
</dbReference>
<dbReference type="Proteomes" id="UP000695022">
    <property type="component" value="Unplaced"/>
</dbReference>
<dbReference type="InterPro" id="IPR032450">
    <property type="entry name" value="SMARCC_N"/>
</dbReference>
<feature type="non-terminal residue" evidence="3">
    <location>
        <position position="1"/>
    </location>
</feature>
<keyword evidence="2" id="KW-1185">Reference proteome</keyword>
<name>A0ABM1F7C6_PRICU</name>
<evidence type="ECO:0000259" key="1">
    <source>
        <dbReference type="PROSITE" id="PS52032"/>
    </source>
</evidence>
<evidence type="ECO:0000313" key="3">
    <source>
        <dbReference type="RefSeq" id="XP_014680347.1"/>
    </source>
</evidence>
<reference evidence="3" key="1">
    <citation type="submission" date="2025-08" db="UniProtKB">
        <authorList>
            <consortium name="RefSeq"/>
        </authorList>
    </citation>
    <scope>IDENTIFICATION</scope>
</reference>
<dbReference type="PANTHER" id="PTHR15381">
    <property type="entry name" value="CHONDROITIN SULFATE PROTEOGLYCAN 5 -RELATED"/>
    <property type="match status" value="1"/>
</dbReference>
<feature type="non-terminal residue" evidence="3">
    <location>
        <position position="150"/>
    </location>
</feature>
<dbReference type="GeneID" id="106820335"/>
<sequence>YVQVDPPTSKGLVCLVSQLIQFQEDAFGKQVQKSALTRLPQKFFLDFKPGGALCHILAAVYKFRTQQGWRRFDFTSPVRTERNVEMFVHVERALVASGLLPVKKVYVRTDVDRALVPALRDVVARHKGVVVDAPDEATHIIYPPPTTPPE</sequence>
<dbReference type="InterPro" id="IPR049898">
    <property type="entry name" value="MARR_BRCT_CHROMO"/>
</dbReference>
<gene>
    <name evidence="3" type="primary">LOC106820335</name>
</gene>
<accession>A0ABM1F7C6</accession>
<dbReference type="PANTHER" id="PTHR15381:SF1">
    <property type="entry name" value="CHONDROITIN SULFATE PROTEOGLYCAN 5"/>
    <property type="match status" value="1"/>
</dbReference>
<protein>
    <submittedName>
        <fullName evidence="3">SWI/SNF complex subunit SMARCC1-like</fullName>
    </submittedName>
</protein>
<feature type="domain" description="Chromo" evidence="1">
    <location>
        <begin position="1"/>
        <end position="150"/>
    </location>
</feature>
<organism evidence="2 3">
    <name type="scientific">Priapulus caudatus</name>
    <name type="common">Priapulid worm</name>
    <dbReference type="NCBI Taxonomy" id="37621"/>
    <lineage>
        <taxon>Eukaryota</taxon>
        <taxon>Metazoa</taxon>
        <taxon>Ecdysozoa</taxon>
        <taxon>Scalidophora</taxon>
        <taxon>Priapulida</taxon>
        <taxon>Priapulimorpha</taxon>
        <taxon>Priapulimorphida</taxon>
        <taxon>Priapulidae</taxon>
        <taxon>Priapulus</taxon>
    </lineage>
</organism>
<dbReference type="PROSITE" id="PS52032">
    <property type="entry name" value="MARR_BRCT_CHROMO"/>
    <property type="match status" value="1"/>
</dbReference>
<proteinExistence type="predicted"/>